<evidence type="ECO:0000313" key="4">
    <source>
        <dbReference type="Proteomes" id="UP000820669"/>
    </source>
</evidence>
<dbReference type="Gene3D" id="1.10.1660.10">
    <property type="match status" value="1"/>
</dbReference>
<dbReference type="Gene3D" id="1.10.1240.10">
    <property type="entry name" value="Methionine synthase domain"/>
    <property type="match status" value="1"/>
</dbReference>
<feature type="region of interest" description="Disordered" evidence="1">
    <location>
        <begin position="1"/>
        <end position="54"/>
    </location>
</feature>
<accession>A0ABX1SC29</accession>
<dbReference type="Pfam" id="PF13411">
    <property type="entry name" value="MerR_1"/>
    <property type="match status" value="1"/>
</dbReference>
<dbReference type="RefSeq" id="WP_169382554.1">
    <property type="nucleotide sequence ID" value="NZ_JAAXLA010000031.1"/>
</dbReference>
<dbReference type="SUPFAM" id="SSF46955">
    <property type="entry name" value="Putative DNA-binding domain"/>
    <property type="match status" value="1"/>
</dbReference>
<dbReference type="PROSITE" id="PS50937">
    <property type="entry name" value="HTH_MERR_2"/>
    <property type="match status" value="1"/>
</dbReference>
<keyword evidence="4" id="KW-1185">Reference proteome</keyword>
<comment type="caution">
    <text evidence="3">The sequence shown here is derived from an EMBL/GenBank/DDBJ whole genome shotgun (WGS) entry which is preliminary data.</text>
</comment>
<evidence type="ECO:0000313" key="3">
    <source>
        <dbReference type="EMBL" id="NMH99114.1"/>
    </source>
</evidence>
<evidence type="ECO:0000259" key="2">
    <source>
        <dbReference type="PROSITE" id="PS50937"/>
    </source>
</evidence>
<feature type="region of interest" description="Disordered" evidence="1">
    <location>
        <begin position="129"/>
        <end position="154"/>
    </location>
</feature>
<dbReference type="InterPro" id="IPR003759">
    <property type="entry name" value="Cbl-bd_cap"/>
</dbReference>
<protein>
    <submittedName>
        <fullName evidence="3">MerR family transcriptional regulator</fullName>
    </submittedName>
</protein>
<gene>
    <name evidence="3" type="ORF">HF526_17620</name>
</gene>
<organism evidence="3 4">
    <name type="scientific">Pseudonocardia acidicola</name>
    <dbReference type="NCBI Taxonomy" id="2724939"/>
    <lineage>
        <taxon>Bacteria</taxon>
        <taxon>Bacillati</taxon>
        <taxon>Actinomycetota</taxon>
        <taxon>Actinomycetes</taxon>
        <taxon>Pseudonocardiales</taxon>
        <taxon>Pseudonocardiaceae</taxon>
        <taxon>Pseudonocardia</taxon>
    </lineage>
</organism>
<name>A0ABX1SC29_9PSEU</name>
<dbReference type="Proteomes" id="UP000820669">
    <property type="component" value="Unassembled WGS sequence"/>
</dbReference>
<dbReference type="SMART" id="SM00422">
    <property type="entry name" value="HTH_MERR"/>
    <property type="match status" value="1"/>
</dbReference>
<sequence length="390" mass="41023">MHPEPLPASAADPRPFAAEAAHDPDEHPGKGAMNGSDGGVEPDGRVGTGDVDDGPRLTVAALARRLGVAPATLRTWNRRYGIGPSDHESGRHRRYSADDVARFELMQHALVRGASPAEAARYAISARLPRPHAGPSDRLRVLPEEPAGAPAEPDPGVPVLLADDASADDPEVVSRVRVGGRVLRLPGAGRRARGVGRAALAMDAAAVRRLLVEAIEADGLAATWDQVARPVLNAVAGRWESTGAGVEIEHLISESVMSVYGAWALAAPAPEAVRPVVLAGMPTEWHNLPLTVLAAVLAEQRVPCRPLGPNLPVDALAAAVRRTAPAAVVLWSQLPDSADPELFRALPRTRPRFRMFAAGPGWDDVELPARITRLTSLANATSVLGAAILP</sequence>
<feature type="domain" description="HTH merR-type" evidence="2">
    <location>
        <begin position="56"/>
        <end position="125"/>
    </location>
</feature>
<dbReference type="EMBL" id="JAAXLA010000031">
    <property type="protein sequence ID" value="NMH99114.1"/>
    <property type="molecule type" value="Genomic_DNA"/>
</dbReference>
<dbReference type="InterPro" id="IPR000551">
    <property type="entry name" value="MerR-type_HTH_dom"/>
</dbReference>
<dbReference type="Pfam" id="PF02607">
    <property type="entry name" value="B12-binding_2"/>
    <property type="match status" value="1"/>
</dbReference>
<evidence type="ECO:0000256" key="1">
    <source>
        <dbReference type="SAM" id="MobiDB-lite"/>
    </source>
</evidence>
<dbReference type="Gene3D" id="3.40.50.280">
    <property type="entry name" value="Cobalamin-binding domain"/>
    <property type="match status" value="1"/>
</dbReference>
<dbReference type="InterPro" id="IPR009061">
    <property type="entry name" value="DNA-bd_dom_put_sf"/>
</dbReference>
<feature type="compositionally biased region" description="Low complexity" evidence="1">
    <location>
        <begin position="7"/>
        <end position="19"/>
    </location>
</feature>
<dbReference type="InterPro" id="IPR036594">
    <property type="entry name" value="Meth_synthase_dom"/>
</dbReference>
<reference evidence="3 4" key="1">
    <citation type="submission" date="2020-04" db="EMBL/GenBank/DDBJ databases">
        <authorList>
            <person name="Klaysubun C."/>
            <person name="Duangmal K."/>
            <person name="Lipun K."/>
        </authorList>
    </citation>
    <scope>NUCLEOTIDE SEQUENCE [LARGE SCALE GENOMIC DNA]</scope>
    <source>
        <strain evidence="3 4">K10HN5</strain>
    </source>
</reference>
<proteinExistence type="predicted"/>
<feature type="compositionally biased region" description="Basic and acidic residues" evidence="1">
    <location>
        <begin position="20"/>
        <end position="29"/>
    </location>
</feature>